<dbReference type="PANTHER" id="PTHR40254">
    <property type="entry name" value="BLR0577 PROTEIN"/>
    <property type="match status" value="1"/>
</dbReference>
<dbReference type="EMBL" id="BONX01000018">
    <property type="protein sequence ID" value="GIG96508.1"/>
    <property type="molecule type" value="Genomic_DNA"/>
</dbReference>
<name>A0ABQ4EPA9_9ACTN</name>
<dbReference type="InterPro" id="IPR052189">
    <property type="entry name" value="L-asp_N-monooxygenase_NS-form"/>
</dbReference>
<feature type="domain" description="FAD-dependent urate hydroxylase HpyO/Asp monooxygenase CreE-like FAD/NAD(P)-binding" evidence="1">
    <location>
        <begin position="9"/>
        <end position="168"/>
    </location>
</feature>
<evidence type="ECO:0000259" key="1">
    <source>
        <dbReference type="Pfam" id="PF13454"/>
    </source>
</evidence>
<dbReference type="PANTHER" id="PTHR40254:SF1">
    <property type="entry name" value="BLR0577 PROTEIN"/>
    <property type="match status" value="1"/>
</dbReference>
<comment type="caution">
    <text evidence="2">The sequence shown here is derived from an EMBL/GenBank/DDBJ whole genome shotgun (WGS) entry which is preliminary data.</text>
</comment>
<protein>
    <submittedName>
        <fullName evidence="2">Adenylate cyclase</fullName>
    </submittedName>
</protein>
<proteinExistence type="predicted"/>
<dbReference type="Proteomes" id="UP000621500">
    <property type="component" value="Unassembled WGS sequence"/>
</dbReference>
<gene>
    <name evidence="2" type="ORF">Pma05_30810</name>
</gene>
<dbReference type="InterPro" id="IPR038732">
    <property type="entry name" value="HpyO/CreE_NAD-binding"/>
</dbReference>
<dbReference type="RefSeq" id="WP_203858026.1">
    <property type="nucleotide sequence ID" value="NZ_BAAAZQ010000004.1"/>
</dbReference>
<reference evidence="2 3" key="1">
    <citation type="submission" date="2021-01" db="EMBL/GenBank/DDBJ databases">
        <title>Whole genome shotgun sequence of Plantactinospora mayteni NBRC 109088.</title>
        <authorList>
            <person name="Komaki H."/>
            <person name="Tamura T."/>
        </authorList>
    </citation>
    <scope>NUCLEOTIDE SEQUENCE [LARGE SCALE GENOMIC DNA]</scope>
    <source>
        <strain evidence="2 3">NBRC 109088</strain>
    </source>
</reference>
<sequence>MTGAPVTVAVVGAGPRAVGLVERLGASRPELLGDRPLDVHLVDPYPVGSGRVWRTDQSALLTSNTAAGNVTMFTDQSATCAGPVRSGPTLARWAGIEAEDFATRATQGRYLSWVWERAVAQLGPAARVRVHPTRARALSGDRRGRQRLYLDGRTEPLLADVVVLAVGHLDAELDPEQVRLRDFAARYDLTYLPPGNPADADLALLAPGEPVLTRGLGLTFVDLMVLVTEGRGGEYRRDDGGVLRYRPSGREPRLMVGSRRGVPHLAKFGYRLAGEPPTLPRFFEAGALPDAERPLDFRTEVWPAMAKELGWGYYHELFTAHPDRTALPFAEFTDRYAALDWYSAERVELVRRAVPDRGDVLDLARLDRPLRRVRARSLTELQPYLHRWLDRSARRRGDPARSSDLGALLAAMSVWGELDRLASAGRLSVESVRTGVHGWWPGLLGHLATGPPAYRLEQLRAAADAGVVSFLGERMWVSPDDRRRSYRAGSATTPETVEARALVEARLPTAAPDRFADPLLHALQDAGDIVPAVVDCGGVPVPTGRLRVDPADSRIVDRTGATHPRRFALGPYTDGRHAMAFAPPAVDAPTFRHNDAAARAILDELRRSS</sequence>
<accession>A0ABQ4EPA9</accession>
<keyword evidence="3" id="KW-1185">Reference proteome</keyword>
<evidence type="ECO:0000313" key="3">
    <source>
        <dbReference type="Proteomes" id="UP000621500"/>
    </source>
</evidence>
<dbReference type="Pfam" id="PF13454">
    <property type="entry name" value="NAD_binding_9"/>
    <property type="match status" value="1"/>
</dbReference>
<evidence type="ECO:0000313" key="2">
    <source>
        <dbReference type="EMBL" id="GIG96508.1"/>
    </source>
</evidence>
<organism evidence="2 3">
    <name type="scientific">Plantactinospora mayteni</name>
    <dbReference type="NCBI Taxonomy" id="566021"/>
    <lineage>
        <taxon>Bacteria</taxon>
        <taxon>Bacillati</taxon>
        <taxon>Actinomycetota</taxon>
        <taxon>Actinomycetes</taxon>
        <taxon>Micromonosporales</taxon>
        <taxon>Micromonosporaceae</taxon>
        <taxon>Plantactinospora</taxon>
    </lineage>
</organism>